<dbReference type="EMBL" id="OP031061">
    <property type="protein sequence ID" value="UVN06036.1"/>
    <property type="molecule type" value="Genomic_DNA"/>
</dbReference>
<organism evidence="2 3">
    <name type="scientific">Bacteriophage sp</name>
    <dbReference type="NCBI Taxonomy" id="38018"/>
    <lineage>
        <taxon>Viruses</taxon>
    </lineage>
</organism>
<name>A0ABY5T7R3_9VIRU</name>
<evidence type="ECO:0000313" key="3">
    <source>
        <dbReference type="Proteomes" id="UP001160508"/>
    </source>
</evidence>
<proteinExistence type="predicted"/>
<dbReference type="Proteomes" id="UP001160508">
    <property type="component" value="Segment"/>
</dbReference>
<reference evidence="2" key="1">
    <citation type="submission" date="2022-07" db="EMBL/GenBank/DDBJ databases">
        <authorList>
            <person name="Nishijima S."/>
        </authorList>
    </citation>
    <scope>NUCLEOTIDE SEQUENCE</scope>
    <source>
        <strain evidence="2">1827_77749</strain>
    </source>
</reference>
<sequence length="157" mass="17750">MARFEKGNKTGNRFTSENQPRNRGRKPSLYKKLKAITGKSVGYELEQEDYFNIIRWVMEQTPADLEKIVKGADGKANKETPLWLLNIVSALNTDMRYGRTSTVEMIFDRIFGKASLTIESEVNAQVTNNSVDLSALTTEELIQYNALLDKLNGNGKK</sequence>
<evidence type="ECO:0000313" key="2">
    <source>
        <dbReference type="EMBL" id="UVN06036.1"/>
    </source>
</evidence>
<keyword evidence="3" id="KW-1185">Reference proteome</keyword>
<accession>A0ABY5T7R3</accession>
<feature type="compositionally biased region" description="Polar residues" evidence="1">
    <location>
        <begin position="9"/>
        <end position="21"/>
    </location>
</feature>
<feature type="region of interest" description="Disordered" evidence="1">
    <location>
        <begin position="1"/>
        <end position="27"/>
    </location>
</feature>
<protein>
    <submittedName>
        <fullName evidence="2">Uncharacterized protein</fullName>
    </submittedName>
</protein>
<evidence type="ECO:0000256" key="1">
    <source>
        <dbReference type="SAM" id="MobiDB-lite"/>
    </source>
</evidence>